<keyword evidence="5 8" id="KW-0812">Transmembrane</keyword>
<evidence type="ECO:0000256" key="1">
    <source>
        <dbReference type="ARBA" id="ARBA00004651"/>
    </source>
</evidence>
<evidence type="ECO:0000256" key="6">
    <source>
        <dbReference type="ARBA" id="ARBA00022989"/>
    </source>
</evidence>
<feature type="transmembrane region" description="Helical" evidence="8">
    <location>
        <begin position="97"/>
        <end position="117"/>
    </location>
</feature>
<feature type="transmembrane region" description="Helical" evidence="8">
    <location>
        <begin position="124"/>
        <end position="143"/>
    </location>
</feature>
<comment type="caution">
    <text evidence="9">The sequence shown here is derived from an EMBL/GenBank/DDBJ whole genome shotgun (WGS) entry which is preliminary data.</text>
</comment>
<evidence type="ECO:0000256" key="3">
    <source>
        <dbReference type="ARBA" id="ARBA00022448"/>
    </source>
</evidence>
<protein>
    <recommendedName>
        <fullName evidence="8">Probable membrane transporter protein</fullName>
    </recommendedName>
</protein>
<dbReference type="InterPro" id="IPR052017">
    <property type="entry name" value="TSUP"/>
</dbReference>
<name>A0ABX1AIQ1_9ACTN</name>
<reference evidence="9 10" key="1">
    <citation type="submission" date="2020-03" db="EMBL/GenBank/DDBJ databases">
        <title>Draft genome of Streptomyces sp. ventii, isolated from the Axial Seamount in the Pacific Ocean, and resequencing of the two type strains Streptomyces lonarensis strain NCL 716 and Streptomyces bohaiensis strain 11A07.</title>
        <authorList>
            <person name="Loughran R.M."/>
            <person name="Pfannmuller K.M."/>
            <person name="Wasson B.J."/>
            <person name="Deadmond M.C."/>
            <person name="Paddock B.E."/>
            <person name="Koyack M.J."/>
            <person name="Gallegos D.A."/>
            <person name="Mitchell E.A."/>
            <person name="Ushijima B."/>
            <person name="Saw J.H."/>
            <person name="Mcphail K.L."/>
            <person name="Videau P."/>
        </authorList>
    </citation>
    <scope>NUCLEOTIDE SEQUENCE [LARGE SCALE GENOMIC DNA]</scope>
    <source>
        <strain evidence="10">5675061</strain>
    </source>
</reference>
<feature type="transmembrane region" description="Helical" evidence="8">
    <location>
        <begin position="163"/>
        <end position="182"/>
    </location>
</feature>
<evidence type="ECO:0000256" key="8">
    <source>
        <dbReference type="RuleBase" id="RU363041"/>
    </source>
</evidence>
<feature type="transmembrane region" description="Helical" evidence="8">
    <location>
        <begin position="221"/>
        <end position="238"/>
    </location>
</feature>
<keyword evidence="3" id="KW-0813">Transport</keyword>
<keyword evidence="4 8" id="KW-1003">Cell membrane</keyword>
<keyword evidence="6 8" id="KW-1133">Transmembrane helix</keyword>
<accession>A0ABX1AIQ1</accession>
<dbReference type="Proteomes" id="UP000746503">
    <property type="component" value="Unassembled WGS sequence"/>
</dbReference>
<keyword evidence="10" id="KW-1185">Reference proteome</keyword>
<sequence length="239" mass="24313">MPDIIFLLIAGTAVFAGALVQGTVGLGLGLLAAPVVAIADPSLMPGSMLVATLVTPVMTLWAEGRHVDWRGLAWGLPPRIPGSILGVWLVAVLEPRLLGLVVGIMVLLAVAATVSAVTVRVTPLSLMTAGLISGVTGTATSIGGPPMALLYQHSPGPTVRATLGGYFFFGAVISLATLQVGGQLTGEQLLAGAALIPFVLAGYFVSIPVRRRWGSGGIRTALLGVVSLSGIVLIVRALV</sequence>
<dbReference type="EMBL" id="JAAVJB010000083">
    <property type="protein sequence ID" value="NJP67028.1"/>
    <property type="molecule type" value="Genomic_DNA"/>
</dbReference>
<feature type="transmembrane region" description="Helical" evidence="8">
    <location>
        <begin position="47"/>
        <end position="64"/>
    </location>
</feature>
<evidence type="ECO:0000256" key="4">
    <source>
        <dbReference type="ARBA" id="ARBA00022475"/>
    </source>
</evidence>
<feature type="transmembrane region" description="Helical" evidence="8">
    <location>
        <begin position="189"/>
        <end position="209"/>
    </location>
</feature>
<evidence type="ECO:0000256" key="5">
    <source>
        <dbReference type="ARBA" id="ARBA00022692"/>
    </source>
</evidence>
<comment type="similarity">
    <text evidence="2 8">Belongs to the 4-toluene sulfonate uptake permease (TSUP) (TC 2.A.102) family.</text>
</comment>
<evidence type="ECO:0000313" key="10">
    <source>
        <dbReference type="Proteomes" id="UP000746503"/>
    </source>
</evidence>
<proteinExistence type="inferred from homology"/>
<dbReference type="PANTHER" id="PTHR30269">
    <property type="entry name" value="TRANSMEMBRANE PROTEIN YFCA"/>
    <property type="match status" value="1"/>
</dbReference>
<dbReference type="PANTHER" id="PTHR30269:SF37">
    <property type="entry name" value="MEMBRANE TRANSPORTER PROTEIN"/>
    <property type="match status" value="1"/>
</dbReference>
<keyword evidence="7 8" id="KW-0472">Membrane</keyword>
<organism evidence="9 10">
    <name type="scientific">Streptomyces spiramenti</name>
    <dbReference type="NCBI Taxonomy" id="2720606"/>
    <lineage>
        <taxon>Bacteria</taxon>
        <taxon>Bacillati</taxon>
        <taxon>Actinomycetota</taxon>
        <taxon>Actinomycetes</taxon>
        <taxon>Kitasatosporales</taxon>
        <taxon>Streptomycetaceae</taxon>
        <taxon>Streptomyces</taxon>
    </lineage>
</organism>
<comment type="subcellular location">
    <subcellularLocation>
        <location evidence="1 8">Cell membrane</location>
        <topology evidence="1 8">Multi-pass membrane protein</topology>
    </subcellularLocation>
</comment>
<evidence type="ECO:0000313" key="9">
    <source>
        <dbReference type="EMBL" id="NJP67028.1"/>
    </source>
</evidence>
<dbReference type="InterPro" id="IPR002781">
    <property type="entry name" value="TM_pro_TauE-like"/>
</dbReference>
<gene>
    <name evidence="9" type="ORF">HCJ92_12170</name>
</gene>
<evidence type="ECO:0000256" key="2">
    <source>
        <dbReference type="ARBA" id="ARBA00009142"/>
    </source>
</evidence>
<dbReference type="RefSeq" id="WP_167933545.1">
    <property type="nucleotide sequence ID" value="NZ_JAAVJB010000083.1"/>
</dbReference>
<evidence type="ECO:0000256" key="7">
    <source>
        <dbReference type="ARBA" id="ARBA00023136"/>
    </source>
</evidence>
<dbReference type="Pfam" id="PF01925">
    <property type="entry name" value="TauE"/>
    <property type="match status" value="1"/>
</dbReference>